<evidence type="ECO:0000313" key="5">
    <source>
        <dbReference type="Proteomes" id="UP000758856"/>
    </source>
</evidence>
<gene>
    <name evidence="3" type="ORF">GCM10008170_01030</name>
    <name evidence="4" type="ORF">JOD31_001250</name>
</gene>
<evidence type="ECO:0000313" key="3">
    <source>
        <dbReference type="EMBL" id="GLK54084.1"/>
    </source>
</evidence>
<keyword evidence="5" id="KW-1185">Reference proteome</keyword>
<evidence type="ECO:0000313" key="4">
    <source>
        <dbReference type="EMBL" id="MBM7851025.1"/>
    </source>
</evidence>
<sequence length="144" mass="14173">MTAGCGKIKPGWGGEPIAPHRCRGWDTPRPRVAPLALAEIVKPIEKISDIRIFDTGGMLGRGDGGGSGVGMGEGLAGQLLAYNAQSPVLAELLKAAGFAAGDPVSSLIAAAAGSSPVGEAAPKPQAPADLAAETGGPATNPEPG</sequence>
<dbReference type="AlphaFoldDB" id="A0A9W6IRL1"/>
<dbReference type="RefSeq" id="WP_204949452.1">
    <property type="nucleotide sequence ID" value="NZ_BSFF01000001.1"/>
</dbReference>
<reference evidence="4 5" key="2">
    <citation type="submission" date="2021-01" db="EMBL/GenBank/DDBJ databases">
        <title>Genomic Encyclopedia of Type Strains, Phase IV (KMG-IV): sequencing the most valuable type-strain genomes for metagenomic binning, comparative biology and taxonomic classification.</title>
        <authorList>
            <person name="Goeker M."/>
        </authorList>
    </citation>
    <scope>NUCLEOTIDE SEQUENCE [LARGE SCALE GENOMIC DNA]</scope>
    <source>
        <strain evidence="4 5">DSM 6130</strain>
    </source>
</reference>
<comment type="caution">
    <text evidence="3">The sequence shown here is derived from an EMBL/GenBank/DDBJ whole genome shotgun (WGS) entry which is preliminary data.</text>
</comment>
<evidence type="ECO:0000313" key="6">
    <source>
        <dbReference type="Proteomes" id="UP001143400"/>
    </source>
</evidence>
<dbReference type="EMBL" id="BSFF01000001">
    <property type="protein sequence ID" value="GLK54084.1"/>
    <property type="molecule type" value="Genomic_DNA"/>
</dbReference>
<dbReference type="InterPro" id="IPR031905">
    <property type="entry name" value="Flotillin_C"/>
</dbReference>
<feature type="domain" description="Flotillin C-terminal" evidence="2">
    <location>
        <begin position="33"/>
        <end position="98"/>
    </location>
</feature>
<reference evidence="3" key="3">
    <citation type="submission" date="2023-01" db="EMBL/GenBank/DDBJ databases">
        <authorList>
            <person name="Sun Q."/>
            <person name="Evtushenko L."/>
        </authorList>
    </citation>
    <scope>NUCLEOTIDE SEQUENCE</scope>
    <source>
        <strain evidence="3">VKM B-1606</strain>
    </source>
</reference>
<evidence type="ECO:0000259" key="2">
    <source>
        <dbReference type="Pfam" id="PF15975"/>
    </source>
</evidence>
<accession>A0A9W6IRL1</accession>
<dbReference type="Pfam" id="PF15975">
    <property type="entry name" value="Flot"/>
    <property type="match status" value="1"/>
</dbReference>
<proteinExistence type="predicted"/>
<dbReference type="Proteomes" id="UP000758856">
    <property type="component" value="Unassembled WGS sequence"/>
</dbReference>
<protein>
    <recommendedName>
        <fullName evidence="2">Flotillin C-terminal domain-containing protein</fullName>
    </recommendedName>
</protein>
<name>A0A9W6IRL1_9HYPH</name>
<evidence type="ECO:0000256" key="1">
    <source>
        <dbReference type="SAM" id="MobiDB-lite"/>
    </source>
</evidence>
<dbReference type="EMBL" id="JAFBCY010000002">
    <property type="protein sequence ID" value="MBM7851025.1"/>
    <property type="molecule type" value="Genomic_DNA"/>
</dbReference>
<organism evidence="3 6">
    <name type="scientific">Methylopila capsulata</name>
    <dbReference type="NCBI Taxonomy" id="61654"/>
    <lineage>
        <taxon>Bacteria</taxon>
        <taxon>Pseudomonadati</taxon>
        <taxon>Pseudomonadota</taxon>
        <taxon>Alphaproteobacteria</taxon>
        <taxon>Hyphomicrobiales</taxon>
        <taxon>Methylopilaceae</taxon>
        <taxon>Methylopila</taxon>
    </lineage>
</organism>
<dbReference type="Proteomes" id="UP001143400">
    <property type="component" value="Unassembled WGS sequence"/>
</dbReference>
<feature type="region of interest" description="Disordered" evidence="1">
    <location>
        <begin position="112"/>
        <end position="144"/>
    </location>
</feature>
<reference evidence="3" key="1">
    <citation type="journal article" date="2014" name="Int. J. Syst. Evol. Microbiol.">
        <title>Complete genome sequence of Corynebacterium casei LMG S-19264T (=DSM 44701T), isolated from a smear-ripened cheese.</title>
        <authorList>
            <consortium name="US DOE Joint Genome Institute (JGI-PGF)"/>
            <person name="Walter F."/>
            <person name="Albersmeier A."/>
            <person name="Kalinowski J."/>
            <person name="Ruckert C."/>
        </authorList>
    </citation>
    <scope>NUCLEOTIDE SEQUENCE</scope>
    <source>
        <strain evidence="3">VKM B-1606</strain>
    </source>
</reference>